<dbReference type="SMART" id="SM00079">
    <property type="entry name" value="PBPe"/>
    <property type="match status" value="1"/>
</dbReference>
<dbReference type="InterPro" id="IPR001638">
    <property type="entry name" value="Solute-binding_3/MltF_N"/>
</dbReference>
<feature type="domain" description="Ionotropic glutamate receptor C-terminal" evidence="7">
    <location>
        <begin position="31"/>
        <end position="251"/>
    </location>
</feature>
<name>A0A6I7U111_9BACI</name>
<reference evidence="8 10" key="1">
    <citation type="journal article" date="2016" name="Front. Microbiol.">
        <title>High-Level Heat Resistance of Spores of Bacillus amyloliquefaciens and Bacillus licheniformis Results from the Presence of a spoVA Operon in a Tn1546 Transposon.</title>
        <authorList>
            <person name="Berendsen E.M."/>
            <person name="Koning R.A."/>
            <person name="Boekhorst J."/>
            <person name="de Jong A."/>
            <person name="Kuipers O.P."/>
            <person name="Wells-Bennik M.H."/>
        </authorList>
    </citation>
    <scope>NUCLEOTIDE SEQUENCE [LARGE SCALE GENOMIC DNA]</scope>
    <source>
        <strain evidence="8 10">B4121</strain>
    </source>
</reference>
<dbReference type="SUPFAM" id="SSF53850">
    <property type="entry name" value="Periplasmic binding protein-like II"/>
    <property type="match status" value="1"/>
</dbReference>
<dbReference type="PANTHER" id="PTHR35936">
    <property type="entry name" value="MEMBRANE-BOUND LYTIC MUREIN TRANSGLYCOSYLASE F"/>
    <property type="match status" value="1"/>
</dbReference>
<evidence type="ECO:0000256" key="4">
    <source>
        <dbReference type="ARBA" id="ARBA00023288"/>
    </source>
</evidence>
<dbReference type="GO" id="GO:0005886">
    <property type="term" value="C:plasma membrane"/>
    <property type="evidence" value="ECO:0007669"/>
    <property type="project" value="UniProtKB-SubCell"/>
</dbReference>
<dbReference type="InterPro" id="IPR001320">
    <property type="entry name" value="Iontro_rcpt_C"/>
</dbReference>
<dbReference type="Proteomes" id="UP000429980">
    <property type="component" value="Unassembled WGS sequence"/>
</dbReference>
<comment type="caution">
    <text evidence="8">The sequence shown here is derived from an EMBL/GenBank/DDBJ whole genome shotgun (WGS) entry which is preliminary data.</text>
</comment>
<feature type="chain" id="PRO_5038755435" evidence="5">
    <location>
        <begin position="22"/>
        <end position="255"/>
    </location>
</feature>
<dbReference type="PROSITE" id="PS51257">
    <property type="entry name" value="PROKAR_LIPOPROTEIN"/>
    <property type="match status" value="1"/>
</dbReference>
<dbReference type="PANTHER" id="PTHR35936:SF17">
    <property type="entry name" value="ARGININE-BINDING EXTRACELLULAR PROTEIN ARTP"/>
    <property type="match status" value="1"/>
</dbReference>
<evidence type="ECO:0000313" key="11">
    <source>
        <dbReference type="Proteomes" id="UP000429980"/>
    </source>
</evidence>
<gene>
    <name evidence="8" type="ORF">B4121_3632</name>
    <name evidence="9" type="ORF">CHCC15381_0896</name>
</gene>
<feature type="domain" description="Solute-binding protein family 3/N-terminal" evidence="6">
    <location>
        <begin position="31"/>
        <end position="252"/>
    </location>
</feature>
<keyword evidence="11" id="KW-1185">Reference proteome</keyword>
<protein>
    <submittedName>
        <fullName evidence="8">Amino acid ABC transporter amino acid-binding protein</fullName>
    </submittedName>
    <submittedName>
        <fullName evidence="9">Arginine-binding extracellular protein ArtP</fullName>
    </submittedName>
</protein>
<dbReference type="Pfam" id="PF00497">
    <property type="entry name" value="SBP_bac_3"/>
    <property type="match status" value="1"/>
</dbReference>
<dbReference type="RefSeq" id="WP_023855152.1">
    <property type="nucleotide sequence ID" value="NZ_AP023088.1"/>
</dbReference>
<comment type="subcellular location">
    <subcellularLocation>
        <location evidence="1">Cell membrane</location>
        <topology evidence="1">Lipid-anchor</topology>
    </subcellularLocation>
</comment>
<dbReference type="GO" id="GO:0015276">
    <property type="term" value="F:ligand-gated monoatomic ion channel activity"/>
    <property type="evidence" value="ECO:0007669"/>
    <property type="project" value="InterPro"/>
</dbReference>
<dbReference type="EMBL" id="LKPO01000021">
    <property type="protein sequence ID" value="OLF90357.1"/>
    <property type="molecule type" value="Genomic_DNA"/>
</dbReference>
<evidence type="ECO:0000259" key="7">
    <source>
        <dbReference type="SMART" id="SM00079"/>
    </source>
</evidence>
<evidence type="ECO:0000256" key="1">
    <source>
        <dbReference type="ARBA" id="ARBA00004193"/>
    </source>
</evidence>
<keyword evidence="2 5" id="KW-0732">Signal</keyword>
<evidence type="ECO:0000256" key="3">
    <source>
        <dbReference type="ARBA" id="ARBA00023139"/>
    </source>
</evidence>
<evidence type="ECO:0000256" key="2">
    <source>
        <dbReference type="ARBA" id="ARBA00022729"/>
    </source>
</evidence>
<dbReference type="EMBL" id="NILF01000036">
    <property type="protein sequence ID" value="TWL38778.1"/>
    <property type="molecule type" value="Genomic_DNA"/>
</dbReference>
<dbReference type="AlphaFoldDB" id="A0A6I7U111"/>
<evidence type="ECO:0000313" key="10">
    <source>
        <dbReference type="Proteomes" id="UP000185604"/>
    </source>
</evidence>
<dbReference type="SMART" id="SM00062">
    <property type="entry name" value="PBPb"/>
    <property type="match status" value="1"/>
</dbReference>
<keyword evidence="3" id="KW-0564">Palmitate</keyword>
<accession>A0A6I7U111</accession>
<evidence type="ECO:0000256" key="5">
    <source>
        <dbReference type="SAM" id="SignalP"/>
    </source>
</evidence>
<organism evidence="8 10">
    <name type="scientific">Bacillus paralicheniformis</name>
    <dbReference type="NCBI Taxonomy" id="1648923"/>
    <lineage>
        <taxon>Bacteria</taxon>
        <taxon>Bacillati</taxon>
        <taxon>Bacillota</taxon>
        <taxon>Bacilli</taxon>
        <taxon>Bacillales</taxon>
        <taxon>Bacillaceae</taxon>
        <taxon>Bacillus</taxon>
    </lineage>
</organism>
<dbReference type="Gene3D" id="3.40.190.10">
    <property type="entry name" value="Periplasmic binding protein-like II"/>
    <property type="match status" value="2"/>
</dbReference>
<evidence type="ECO:0000313" key="9">
    <source>
        <dbReference type="EMBL" id="TWL38778.1"/>
    </source>
</evidence>
<proteinExistence type="predicted"/>
<feature type="signal peptide" evidence="5">
    <location>
        <begin position="1"/>
        <end position="21"/>
    </location>
</feature>
<dbReference type="Proteomes" id="UP000185604">
    <property type="component" value="Unassembled WGS sequence"/>
</dbReference>
<dbReference type="GeneID" id="56672266"/>
<keyword evidence="4" id="KW-0449">Lipoprotein</keyword>
<reference evidence="9 11" key="2">
    <citation type="submission" date="2019-06" db="EMBL/GenBank/DDBJ databases">
        <title>Genome sequence analysis of &gt;100 Bacillus licheniformis strains suggests intrinsic resistance to this species.</title>
        <authorList>
            <person name="Wels M."/>
            <person name="Siezen R.J."/>
            <person name="Johansen E."/>
            <person name="Stuer-Lauridsen B."/>
            <person name="Bjerre K."/>
            <person name="Nielsen B.K.K."/>
        </authorList>
    </citation>
    <scope>NUCLEOTIDE SEQUENCE [LARGE SCALE GENOMIC DNA]</scope>
    <source>
        <strain evidence="9 11">BAC-15381</strain>
    </source>
</reference>
<sequence>MKKWMLLVVAACVTFALTACGTSSSSADKKTLVMGTSADYPPFESKDGDKIVGFDVDLANALAKKTGHEIEVKDMDFNGLVTALKTNKVDIVLSGMTPTPKRKKQVDFSNVYYTAHNMIVTKKSSGIKSLDDLKGKTVGVQLGSIQEEKAKELTPDYNLKVENRNRISDLTEEIKAGRFDAAIIEDIVAEKYINKNEELVGYNLPKEPDEKAGSAIAFKKGSDLTEKFNKALEEMEKSGELEKLKEKWFGGETKK</sequence>
<evidence type="ECO:0000259" key="6">
    <source>
        <dbReference type="SMART" id="SM00062"/>
    </source>
</evidence>
<evidence type="ECO:0000313" key="8">
    <source>
        <dbReference type="EMBL" id="OLF90357.1"/>
    </source>
</evidence>